<proteinExistence type="predicted"/>
<gene>
    <name evidence="4" type="ORF">LPJ61_003972</name>
</gene>
<dbReference type="Gene3D" id="2.130.10.10">
    <property type="entry name" value="YVTN repeat-like/Quinoprotein amine dehydrogenase"/>
    <property type="match status" value="1"/>
</dbReference>
<dbReference type="AlphaFoldDB" id="A0A9W7YAE3"/>
<dbReference type="InterPro" id="IPR001680">
    <property type="entry name" value="WD40_rpt"/>
</dbReference>
<feature type="compositionally biased region" description="Acidic residues" evidence="3">
    <location>
        <begin position="652"/>
        <end position="674"/>
    </location>
</feature>
<dbReference type="InterPro" id="IPR045151">
    <property type="entry name" value="DCAF8"/>
</dbReference>
<dbReference type="Proteomes" id="UP001143981">
    <property type="component" value="Unassembled WGS sequence"/>
</dbReference>
<dbReference type="SUPFAM" id="SSF50978">
    <property type="entry name" value="WD40 repeat-like"/>
    <property type="match status" value="1"/>
</dbReference>
<protein>
    <recommendedName>
        <fullName evidence="6">WD40 repeat-like protein</fullName>
    </recommendedName>
</protein>
<keyword evidence="2" id="KW-0677">Repeat</keyword>
<dbReference type="GO" id="GO:0005737">
    <property type="term" value="C:cytoplasm"/>
    <property type="evidence" value="ECO:0007669"/>
    <property type="project" value="TreeGrafter"/>
</dbReference>
<comment type="caution">
    <text evidence="4">The sequence shown here is derived from an EMBL/GenBank/DDBJ whole genome shotgun (WGS) entry which is preliminary data.</text>
</comment>
<feature type="non-terminal residue" evidence="4">
    <location>
        <position position="1"/>
    </location>
</feature>
<dbReference type="OrthoDB" id="2414538at2759"/>
<feature type="region of interest" description="Disordered" evidence="3">
    <location>
        <begin position="651"/>
        <end position="688"/>
    </location>
</feature>
<feature type="compositionally biased region" description="Low complexity" evidence="3">
    <location>
        <begin position="675"/>
        <end position="688"/>
    </location>
</feature>
<evidence type="ECO:0000256" key="3">
    <source>
        <dbReference type="SAM" id="MobiDB-lite"/>
    </source>
</evidence>
<feature type="compositionally biased region" description="Low complexity" evidence="3">
    <location>
        <begin position="360"/>
        <end position="370"/>
    </location>
</feature>
<feature type="region of interest" description="Disordered" evidence="3">
    <location>
        <begin position="349"/>
        <end position="432"/>
    </location>
</feature>
<evidence type="ECO:0000313" key="4">
    <source>
        <dbReference type="EMBL" id="KAJ1728560.1"/>
    </source>
</evidence>
<evidence type="ECO:0000256" key="2">
    <source>
        <dbReference type="ARBA" id="ARBA00022737"/>
    </source>
</evidence>
<name>A0A9W7YAE3_9FUNG</name>
<dbReference type="EMBL" id="JANBOI010000786">
    <property type="protein sequence ID" value="KAJ1728560.1"/>
    <property type="molecule type" value="Genomic_DNA"/>
</dbReference>
<dbReference type="GO" id="GO:0045717">
    <property type="term" value="P:negative regulation of fatty acid biosynthetic process"/>
    <property type="evidence" value="ECO:0007669"/>
    <property type="project" value="TreeGrafter"/>
</dbReference>
<evidence type="ECO:0000256" key="1">
    <source>
        <dbReference type="ARBA" id="ARBA00022574"/>
    </source>
</evidence>
<organism evidence="4 5">
    <name type="scientific">Coemansia biformis</name>
    <dbReference type="NCBI Taxonomy" id="1286918"/>
    <lineage>
        <taxon>Eukaryota</taxon>
        <taxon>Fungi</taxon>
        <taxon>Fungi incertae sedis</taxon>
        <taxon>Zoopagomycota</taxon>
        <taxon>Kickxellomycotina</taxon>
        <taxon>Kickxellomycetes</taxon>
        <taxon>Kickxellales</taxon>
        <taxon>Kickxellaceae</taxon>
        <taxon>Coemansia</taxon>
    </lineage>
</organism>
<dbReference type="PANTHER" id="PTHR15574:SF40">
    <property type="entry name" value="WD AND TETRATRICOPEPTIDE REPEATS PROTEIN 1"/>
    <property type="match status" value="1"/>
</dbReference>
<reference evidence="4" key="1">
    <citation type="submission" date="2022-07" db="EMBL/GenBank/DDBJ databases">
        <title>Phylogenomic reconstructions and comparative analyses of Kickxellomycotina fungi.</title>
        <authorList>
            <person name="Reynolds N.K."/>
            <person name="Stajich J.E."/>
            <person name="Barry K."/>
            <person name="Grigoriev I.V."/>
            <person name="Crous P."/>
            <person name="Smith M.E."/>
        </authorList>
    </citation>
    <scope>NUCLEOTIDE SEQUENCE</scope>
    <source>
        <strain evidence="4">BCRC 34381</strain>
    </source>
</reference>
<dbReference type="SMART" id="SM00320">
    <property type="entry name" value="WD40"/>
    <property type="match status" value="2"/>
</dbReference>
<dbReference type="InterPro" id="IPR036322">
    <property type="entry name" value="WD40_repeat_dom_sf"/>
</dbReference>
<dbReference type="PANTHER" id="PTHR15574">
    <property type="entry name" value="WD REPEAT DOMAIN-CONTAINING FAMILY"/>
    <property type="match status" value="1"/>
</dbReference>
<dbReference type="GO" id="GO:0080008">
    <property type="term" value="C:Cul4-RING E3 ubiquitin ligase complex"/>
    <property type="evidence" value="ECO:0007669"/>
    <property type="project" value="TreeGrafter"/>
</dbReference>
<dbReference type="InterPro" id="IPR015943">
    <property type="entry name" value="WD40/YVTN_repeat-like_dom_sf"/>
</dbReference>
<keyword evidence="5" id="KW-1185">Reference proteome</keyword>
<feature type="compositionally biased region" description="Polar residues" evidence="3">
    <location>
        <begin position="414"/>
        <end position="426"/>
    </location>
</feature>
<keyword evidence="1" id="KW-0853">WD repeat</keyword>
<sequence length="688" mass="73956">ADACAVAVRAAMLTIYTDASLDRWRVESLLHNNCACVYATMFRQQWIRRLDPRLQQADVSGRGLDALRGCTADVQGLRPLFGSAMRSSDAALELSQLSIPAHYNRLLLAWDGARLDTMEFILELQPLLAGPAGMRPEEAGAGDGPMRSRLRAEFGDMAHRVREVHLKLRACWAVVRSEAASMRSLRQMMSETGRGCADPTTSYLVHSCEAFFGVSNKHAGELCQAAALVLALFERSSDLLAPGLPGDMDADDCASVVRGMARRWRALSAGMQADGVDGRPAENGPAMLNGGWFQSCGDSALEPSGYLWHRHLSYSESSASHVRLGLAGADVDELPVLFATDMCTSDTDDCDNAPLEGRQTPATGTAATGAERASPSPRVGTETAGASERDSSSDAQENHGWPRKTHELVPDVWSTESTPPSSSGDDQNADAARDFTRVVSERRPVPVVLPARRYKGHCSFQTIKDVNFVFGNYVASGSDDGCLFMWDRHTMDIVQIIRGDSEIVNIVEGHPALPMVAVSGIDSEVQIFHLAQGGPTAAHRRNFPVVRPTHTLAAGLRDAAACDACASVVYGADPYLHELERAGHSPLPPTFDADSFKQSLQLPFPAVSTSMLARVDQIARRNEDMRASGLAHSALTHQILSNLLLENGVASSDDESEISGMMDSDDYSGADDSSDGGASFGYGTDDEG</sequence>
<evidence type="ECO:0008006" key="6">
    <source>
        <dbReference type="Google" id="ProtNLM"/>
    </source>
</evidence>
<evidence type="ECO:0000313" key="5">
    <source>
        <dbReference type="Proteomes" id="UP001143981"/>
    </source>
</evidence>
<accession>A0A9W7YAE3</accession>